<dbReference type="Pfam" id="PF01075">
    <property type="entry name" value="Glyco_transf_9"/>
    <property type="match status" value="1"/>
</dbReference>
<keyword evidence="1" id="KW-0328">Glycosyltransferase</keyword>
<evidence type="ECO:0000256" key="2">
    <source>
        <dbReference type="ARBA" id="ARBA00022679"/>
    </source>
</evidence>
<dbReference type="InterPro" id="IPR051199">
    <property type="entry name" value="LPS_LOS_Heptosyltrfase"/>
</dbReference>
<dbReference type="PANTHER" id="PTHR30160:SF1">
    <property type="entry name" value="LIPOPOLYSACCHARIDE 1,2-N-ACETYLGLUCOSAMINETRANSFERASE-RELATED"/>
    <property type="match status" value="1"/>
</dbReference>
<name>A0ABV3QR98_9GAMM</name>
<dbReference type="EMBL" id="JBFOHL010000007">
    <property type="protein sequence ID" value="MEW9624368.1"/>
    <property type="molecule type" value="Genomic_DNA"/>
</dbReference>
<proteinExistence type="predicted"/>
<dbReference type="PANTHER" id="PTHR30160">
    <property type="entry name" value="TETRAACYLDISACCHARIDE 4'-KINASE-RELATED"/>
    <property type="match status" value="1"/>
</dbReference>
<reference evidence="3 4" key="1">
    <citation type="submission" date="2024-06" db="EMBL/GenBank/DDBJ databases">
        <authorList>
            <person name="Woo H."/>
        </authorList>
    </citation>
    <scope>NUCLEOTIDE SEQUENCE [LARGE SCALE GENOMIC DNA]</scope>
    <source>
        <strain evidence="3 4">S2-g</strain>
    </source>
</reference>
<gene>
    <name evidence="3" type="ORF">ABQJ56_09000</name>
</gene>
<evidence type="ECO:0000256" key="1">
    <source>
        <dbReference type="ARBA" id="ARBA00022676"/>
    </source>
</evidence>
<comment type="caution">
    <text evidence="3">The sequence shown here is derived from an EMBL/GenBank/DDBJ whole genome shotgun (WGS) entry which is preliminary data.</text>
</comment>
<dbReference type="RefSeq" id="WP_367844677.1">
    <property type="nucleotide sequence ID" value="NZ_JBFOHL010000007.1"/>
</dbReference>
<protein>
    <submittedName>
        <fullName evidence="3">Glycosyltransferase family 9 protein</fullName>
    </submittedName>
</protein>
<evidence type="ECO:0000313" key="4">
    <source>
        <dbReference type="Proteomes" id="UP001556170"/>
    </source>
</evidence>
<evidence type="ECO:0000313" key="3">
    <source>
        <dbReference type="EMBL" id="MEW9624368.1"/>
    </source>
</evidence>
<dbReference type="SUPFAM" id="SSF53756">
    <property type="entry name" value="UDP-Glycosyltransferase/glycogen phosphorylase"/>
    <property type="match status" value="1"/>
</dbReference>
<sequence length="377" mass="41754">MEQISTLHCDAPLPRKGIFRILICRPNHRLGNTILLTPLISELERHFKGAEIDVIAEGDIAKEVFASFFSVRNVYCLPKRGFKHPLSFLRLVRRVRATPYDLVIDPCVGSGFSRTLTRLFRGTYKLGFNDDSKHDGLTHAAPTEIAGRHMAKRPVNLLRWAMAVETTWQDDVPVLDIRLTDAEITNGRHAIKQLLAESRQTMSPPVVGVFANATGGKRYPMSWWQEFIDTFKLLCPAASILELIPMHGCSMLGAEWPAYYSSDIRRMGAVMAGVDLMITADCGVMHLAVAARTPTIGMFCVTDASVYAPYGHGNHPLQTPGLTARQVACQVLANYPQLLGREAGSPVPSDAMPPRHDEGWQGFAQKAAIRPLSHCRT</sequence>
<keyword evidence="4" id="KW-1185">Reference proteome</keyword>
<accession>A0ABV3QR98</accession>
<dbReference type="InterPro" id="IPR002201">
    <property type="entry name" value="Glyco_trans_9"/>
</dbReference>
<organism evidence="3 4">
    <name type="scientific">Rhodanobacter geophilus</name>
    <dbReference type="NCBI Taxonomy" id="3162488"/>
    <lineage>
        <taxon>Bacteria</taxon>
        <taxon>Pseudomonadati</taxon>
        <taxon>Pseudomonadota</taxon>
        <taxon>Gammaproteobacteria</taxon>
        <taxon>Lysobacterales</taxon>
        <taxon>Rhodanobacteraceae</taxon>
        <taxon>Rhodanobacter</taxon>
    </lineage>
</organism>
<dbReference type="Proteomes" id="UP001556170">
    <property type="component" value="Unassembled WGS sequence"/>
</dbReference>
<dbReference type="CDD" id="cd03789">
    <property type="entry name" value="GT9_LPS_heptosyltransferase"/>
    <property type="match status" value="1"/>
</dbReference>
<dbReference type="Gene3D" id="3.40.50.2000">
    <property type="entry name" value="Glycogen Phosphorylase B"/>
    <property type="match status" value="2"/>
</dbReference>
<keyword evidence="2" id="KW-0808">Transferase</keyword>